<comment type="caution">
    <text evidence="1">The sequence shown here is derived from an EMBL/GenBank/DDBJ whole genome shotgun (WGS) entry which is preliminary data.</text>
</comment>
<protein>
    <submittedName>
        <fullName evidence="1">Uncharacterized protein</fullName>
    </submittedName>
</protein>
<proteinExistence type="predicted"/>
<name>A0ABW3CQH9_9ACTN</name>
<sequence length="69" mass="7820">MSACLPRAAVRTSTQPRRLGWLLAGLDAESWQEEEAHRLCDAEGEGRRLVLLSARRPGLTLEDAYRVQW</sequence>
<dbReference type="EMBL" id="JBHTIR010003825">
    <property type="protein sequence ID" value="MFD0855857.1"/>
    <property type="molecule type" value="Genomic_DNA"/>
</dbReference>
<organism evidence="1 2">
    <name type="scientific">Actinomadura adrarensis</name>
    <dbReference type="NCBI Taxonomy" id="1819600"/>
    <lineage>
        <taxon>Bacteria</taxon>
        <taxon>Bacillati</taxon>
        <taxon>Actinomycetota</taxon>
        <taxon>Actinomycetes</taxon>
        <taxon>Streptosporangiales</taxon>
        <taxon>Thermomonosporaceae</taxon>
        <taxon>Actinomadura</taxon>
    </lineage>
</organism>
<evidence type="ECO:0000313" key="1">
    <source>
        <dbReference type="EMBL" id="MFD0855857.1"/>
    </source>
</evidence>
<evidence type="ECO:0000313" key="2">
    <source>
        <dbReference type="Proteomes" id="UP001597083"/>
    </source>
</evidence>
<keyword evidence="2" id="KW-1185">Reference proteome</keyword>
<gene>
    <name evidence="1" type="ORF">ACFQ07_26685</name>
</gene>
<reference evidence="2" key="1">
    <citation type="journal article" date="2019" name="Int. J. Syst. Evol. Microbiol.">
        <title>The Global Catalogue of Microorganisms (GCM) 10K type strain sequencing project: providing services to taxonomists for standard genome sequencing and annotation.</title>
        <authorList>
            <consortium name="The Broad Institute Genomics Platform"/>
            <consortium name="The Broad Institute Genome Sequencing Center for Infectious Disease"/>
            <person name="Wu L."/>
            <person name="Ma J."/>
        </authorList>
    </citation>
    <scope>NUCLEOTIDE SEQUENCE [LARGE SCALE GENOMIC DNA]</scope>
    <source>
        <strain evidence="2">JCM 31696</strain>
    </source>
</reference>
<dbReference type="Proteomes" id="UP001597083">
    <property type="component" value="Unassembled WGS sequence"/>
</dbReference>
<feature type="non-terminal residue" evidence="1">
    <location>
        <position position="69"/>
    </location>
</feature>
<accession>A0ABW3CQH9</accession>